<dbReference type="GO" id="GO:0033204">
    <property type="term" value="F:ribonuclease P RNA binding"/>
    <property type="evidence" value="ECO:0007669"/>
    <property type="project" value="InterPro"/>
</dbReference>
<dbReference type="GO" id="GO:0016787">
    <property type="term" value="F:hydrolase activity"/>
    <property type="evidence" value="ECO:0007669"/>
    <property type="project" value="UniProtKB-KW"/>
</dbReference>
<gene>
    <name evidence="9" type="ORF">TWF106_001770</name>
</gene>
<dbReference type="AlphaFoldDB" id="A0A7C8QTH0"/>
<evidence type="ECO:0000256" key="7">
    <source>
        <dbReference type="ARBA" id="ARBA00022801"/>
    </source>
</evidence>
<keyword evidence="3" id="KW-0963">Cytoplasm</keyword>
<sequence>MSTSMEPFAQSLLHLAHPDDDAEATRIYKEKVAYRPLDFRKLTASTAKQTDQRARRRELRLAKKLKKASSKPSSKPKPLSAREKRALGVYDIPKEAQKYTIYEPLNKLWIGYIHEILKGSFGNNGTAGQATAAKLCAADFHGCEVEVVRNRCPSRVGVKGIVVKDTKMTFVIVTKKDEIKHIPKEHSVFRFEIPWPDTTKEGAEPIVLELHGSNFMFRAAERMNKKFKAKAMDDLGLTSQSVSIGGLHHNNGPWWTISTRLFGCCLSQEKQSRGGYGVTIPLITEKEAWVKVNEWYKKLCSINKRLFLLSSRISSLILSSVLKMLLSQILCGFGFLLAPLAAAQSVVYTTSTTTITELVVCTTTQYTIKSLDYCPCTAVFPSVSRCTNCQTCSTTLVSPTTSSGPYPTGDEFTVDLTIGLDTGYERVTLSRVGNTVGIGGTVITFNLSSSGLLRDVLTGDTVYVILPTGTLRKRFEGSVDLLIGPNPPSTASKTTWYRTSQGELKFEIGKGTSSSITLAFGVALDESDQIDTTVPIQMYDVSEGVPSDIETGIAEQSSVTGSVPVTRSGEEPSTISITSSSRTPRSTSSVESSDQTSSSTSSTRTISTRTTIATRYGPTTGISTTTQGSGVVIIIITLLQATRTATLYGSTATTSTEPFDPYAPTLTVYAVSIQAITTVTFYGSVGYTSTPTIGSVFPTLTAIAELPQVTITNTTYGSQFSTLSFQENSLIPTITIYLQFTPTTTITTTSYVWNQFPIVTTTIYGTVPTATELIISNQYREYFTTTATFDSTITIGPDNPTATISFFVNPTTTFTEGQIILHWNFTSGQTSTETPSQTPGYTRTIILHMAYPAASYIRFQPSDANPASPQYFAASTTSLTAAGYSGVTAWYLLTRAATNCTFIYLKDELILATDPDSGTRLPFPGRLWSFWNPVEPTGKSLLMFVLDSVVSVNPSIKSRIVPVTTVFANRDLMTVQSGFTNYLITSQSANFYYNAATGASSTLGDSYTLRLLSTEEIVVATTGRRNSLVGSTMMSMTSSAPTV</sequence>
<dbReference type="GO" id="GO:0000172">
    <property type="term" value="C:ribonuclease MRP complex"/>
    <property type="evidence" value="ECO:0007669"/>
    <property type="project" value="InterPro"/>
</dbReference>
<dbReference type="GO" id="GO:0005634">
    <property type="term" value="C:nucleus"/>
    <property type="evidence" value="ECO:0007669"/>
    <property type="project" value="UniProtKB-SubCell"/>
</dbReference>
<dbReference type="EMBL" id="WIWS01000013">
    <property type="protein sequence ID" value="KAF3225897.1"/>
    <property type="molecule type" value="Genomic_DNA"/>
</dbReference>
<dbReference type="SMART" id="SM00538">
    <property type="entry name" value="POP4"/>
    <property type="match status" value="1"/>
</dbReference>
<dbReference type="HAMAP" id="MF_00754">
    <property type="entry name" value="RNase_P_1"/>
    <property type="match status" value="1"/>
</dbReference>
<dbReference type="GO" id="GO:0001682">
    <property type="term" value="P:tRNA 5'-leader removal"/>
    <property type="evidence" value="ECO:0007669"/>
    <property type="project" value="InterPro"/>
</dbReference>
<dbReference type="PANTHER" id="PTHR13348">
    <property type="entry name" value="RIBONUCLEASE P SUBUNIT P29"/>
    <property type="match status" value="1"/>
</dbReference>
<evidence type="ECO:0000256" key="2">
    <source>
        <dbReference type="ARBA" id="ARBA00006181"/>
    </source>
</evidence>
<feature type="region of interest" description="Disordered" evidence="8">
    <location>
        <begin position="63"/>
        <end position="82"/>
    </location>
</feature>
<dbReference type="InterPro" id="IPR002730">
    <property type="entry name" value="Rpp29/RNP1"/>
</dbReference>
<protein>
    <submittedName>
        <fullName evidence="9">Uncharacterized protein</fullName>
    </submittedName>
</protein>
<evidence type="ECO:0000256" key="4">
    <source>
        <dbReference type="ARBA" id="ARBA00022694"/>
    </source>
</evidence>
<dbReference type="GO" id="GO:0004519">
    <property type="term" value="F:endonuclease activity"/>
    <property type="evidence" value="ECO:0007669"/>
    <property type="project" value="UniProtKB-KW"/>
</dbReference>
<comment type="similarity">
    <text evidence="2">Belongs to the eukaryotic/archaeal RNase P protein component 1 family.</text>
</comment>
<dbReference type="InterPro" id="IPR016848">
    <property type="entry name" value="RNase_P/MRP_Rpp29-subunit"/>
</dbReference>
<dbReference type="Proteomes" id="UP000472727">
    <property type="component" value="Unassembled WGS sequence"/>
</dbReference>
<evidence type="ECO:0000256" key="8">
    <source>
        <dbReference type="SAM" id="MobiDB-lite"/>
    </source>
</evidence>
<evidence type="ECO:0000313" key="10">
    <source>
        <dbReference type="Proteomes" id="UP000472727"/>
    </source>
</evidence>
<feature type="compositionally biased region" description="Low complexity" evidence="8">
    <location>
        <begin position="70"/>
        <end position="79"/>
    </location>
</feature>
<comment type="subcellular location">
    <subcellularLocation>
        <location evidence="1">Nucleus</location>
    </subcellularLocation>
</comment>
<accession>A0A7C8QTH0</accession>
<proteinExistence type="inferred from homology"/>
<keyword evidence="7" id="KW-0378">Hydrolase</keyword>
<keyword evidence="6" id="KW-0255">Endonuclease</keyword>
<dbReference type="InterPro" id="IPR023534">
    <property type="entry name" value="Rof/RNase_P-like"/>
</dbReference>
<comment type="caution">
    <text evidence="9">The sequence shown here is derived from an EMBL/GenBank/DDBJ whole genome shotgun (WGS) entry which is preliminary data.</text>
</comment>
<keyword evidence="5" id="KW-0540">Nuclease</keyword>
<dbReference type="GO" id="GO:0006364">
    <property type="term" value="P:rRNA processing"/>
    <property type="evidence" value="ECO:0007669"/>
    <property type="project" value="TreeGrafter"/>
</dbReference>
<dbReference type="GO" id="GO:0030677">
    <property type="term" value="C:ribonuclease P complex"/>
    <property type="evidence" value="ECO:0007669"/>
    <property type="project" value="InterPro"/>
</dbReference>
<reference evidence="9 10" key="1">
    <citation type="submission" date="2019-06" db="EMBL/GenBank/DDBJ databases">
        <authorList>
            <person name="Palmer J.M."/>
        </authorList>
    </citation>
    <scope>NUCLEOTIDE SEQUENCE [LARGE SCALE GENOMIC DNA]</scope>
    <source>
        <strain evidence="9 10">TWF106</strain>
    </source>
</reference>
<evidence type="ECO:0000313" key="9">
    <source>
        <dbReference type="EMBL" id="KAF3225897.1"/>
    </source>
</evidence>
<evidence type="ECO:0000256" key="6">
    <source>
        <dbReference type="ARBA" id="ARBA00022759"/>
    </source>
</evidence>
<dbReference type="InterPro" id="IPR023538">
    <property type="entry name" value="RNP1"/>
</dbReference>
<organism evidence="9 10">
    <name type="scientific">Orbilia oligospora</name>
    <name type="common">Nematode-trapping fungus</name>
    <name type="synonym">Arthrobotrys oligospora</name>
    <dbReference type="NCBI Taxonomy" id="2813651"/>
    <lineage>
        <taxon>Eukaryota</taxon>
        <taxon>Fungi</taxon>
        <taxon>Dikarya</taxon>
        <taxon>Ascomycota</taxon>
        <taxon>Pezizomycotina</taxon>
        <taxon>Orbiliomycetes</taxon>
        <taxon>Orbiliales</taxon>
        <taxon>Orbiliaceae</taxon>
        <taxon>Orbilia</taxon>
    </lineage>
</organism>
<keyword evidence="4" id="KW-0819">tRNA processing</keyword>
<dbReference type="Gene3D" id="2.30.30.210">
    <property type="entry name" value="Ribonuclease P/MRP, subunit p29"/>
    <property type="match status" value="1"/>
</dbReference>
<evidence type="ECO:0000256" key="1">
    <source>
        <dbReference type="ARBA" id="ARBA00004123"/>
    </source>
</evidence>
<dbReference type="PANTHER" id="PTHR13348:SF0">
    <property type="entry name" value="RIBONUCLEASE P PROTEIN SUBUNIT P29"/>
    <property type="match status" value="1"/>
</dbReference>
<feature type="compositionally biased region" description="Polar residues" evidence="8">
    <location>
        <begin position="554"/>
        <end position="565"/>
    </location>
</feature>
<feature type="compositionally biased region" description="Low complexity" evidence="8">
    <location>
        <begin position="571"/>
        <end position="621"/>
    </location>
</feature>
<dbReference type="InterPro" id="IPR036980">
    <property type="entry name" value="RNase_P/MRP_Rpp29_sf"/>
</dbReference>
<evidence type="ECO:0000256" key="5">
    <source>
        <dbReference type="ARBA" id="ARBA00022722"/>
    </source>
</evidence>
<dbReference type="SUPFAM" id="SSF101744">
    <property type="entry name" value="Rof/RNase P subunit-like"/>
    <property type="match status" value="1"/>
</dbReference>
<evidence type="ECO:0000256" key="3">
    <source>
        <dbReference type="ARBA" id="ARBA00022490"/>
    </source>
</evidence>
<name>A0A7C8QTH0_ORBOL</name>
<dbReference type="Pfam" id="PF01868">
    <property type="entry name" value="RNase_P-MRP_p29"/>
    <property type="match status" value="1"/>
</dbReference>
<feature type="region of interest" description="Disordered" evidence="8">
    <location>
        <begin position="553"/>
        <end position="621"/>
    </location>
</feature>